<protein>
    <submittedName>
        <fullName evidence="3">Cytochrome c biogenesis protein DipZ</fullName>
    </submittedName>
</protein>
<feature type="transmembrane region" description="Helical" evidence="1">
    <location>
        <begin position="36"/>
        <end position="58"/>
    </location>
</feature>
<feature type="transmembrane region" description="Helical" evidence="1">
    <location>
        <begin position="6"/>
        <end position="29"/>
    </location>
</feature>
<feature type="domain" description="Thioredoxin" evidence="2">
    <location>
        <begin position="239"/>
        <end position="396"/>
    </location>
</feature>
<dbReference type="InterPro" id="IPR050553">
    <property type="entry name" value="Thioredoxin_ResA/DsbE_sf"/>
</dbReference>
<keyword evidence="1" id="KW-1133">Transmembrane helix</keyword>
<evidence type="ECO:0000259" key="2">
    <source>
        <dbReference type="PROSITE" id="PS51352"/>
    </source>
</evidence>
<keyword evidence="4" id="KW-1185">Reference proteome</keyword>
<dbReference type="InterPro" id="IPR013740">
    <property type="entry name" value="Redoxin"/>
</dbReference>
<dbReference type="SUPFAM" id="SSF52833">
    <property type="entry name" value="Thioredoxin-like"/>
    <property type="match status" value="1"/>
</dbReference>
<feature type="transmembrane region" description="Helical" evidence="1">
    <location>
        <begin position="114"/>
        <end position="143"/>
    </location>
</feature>
<dbReference type="EMBL" id="CP129946">
    <property type="protein sequence ID" value="WWA74090.1"/>
    <property type="molecule type" value="Genomic_DNA"/>
</dbReference>
<dbReference type="InterPro" id="IPR036249">
    <property type="entry name" value="Thioredoxin-like_sf"/>
</dbReference>
<dbReference type="PANTHER" id="PTHR42852">
    <property type="entry name" value="THIOL:DISULFIDE INTERCHANGE PROTEIN DSBE"/>
    <property type="match status" value="1"/>
</dbReference>
<keyword evidence="1" id="KW-0812">Transmembrane</keyword>
<evidence type="ECO:0000313" key="3">
    <source>
        <dbReference type="EMBL" id="WWA74090.1"/>
    </source>
</evidence>
<name>A0ABZ2D7S6_9PSED</name>
<evidence type="ECO:0000313" key="4">
    <source>
        <dbReference type="Proteomes" id="UP001347174"/>
    </source>
</evidence>
<dbReference type="InterPro" id="IPR013766">
    <property type="entry name" value="Thioredoxin_domain"/>
</dbReference>
<dbReference type="PROSITE" id="PS51352">
    <property type="entry name" value="THIOREDOXIN_2"/>
    <property type="match status" value="1"/>
</dbReference>
<dbReference type="Gene3D" id="3.40.30.10">
    <property type="entry name" value="Glutaredoxin"/>
    <property type="match status" value="1"/>
</dbReference>
<dbReference type="Proteomes" id="UP001347174">
    <property type="component" value="Chromosome"/>
</dbReference>
<feature type="transmembrane region" description="Helical" evidence="1">
    <location>
        <begin position="70"/>
        <end position="93"/>
    </location>
</feature>
<feature type="transmembrane region" description="Helical" evidence="1">
    <location>
        <begin position="155"/>
        <end position="177"/>
    </location>
</feature>
<sequence length="403" mass="43267">MFLIAFLGGLLTVLSPCILPVVPFLFAGIDRTRSSILLTLGGMVLTFALISSLAVVSSEWVIQANNTGRHVALVVLALFALSLISARISGWLASPFVLLGNRLDPQTRKMSGPLGSLMIGVATGLLWAPCAGPILGVILTGAMLQGANAQTSLLLAAYGLGSALSLGTLIFAGRGLVNRLKASIPVTGWLRRATGFAVLAAALMISTGADKTLLAGASSEGVSVLEKDVLERVPKVVEYLVSKAKAEPTLDNAQGPMPSLSGAVEWLNSPALTSESLRGKVVLVDFWTYDCINCQHALPYVRDWAQKYEKDGLVVIGVHTPEYGFERIISNVRDEVKKLGITYPVAIDNNYAIWRNFDNQYWPAHYLIDAKGQVRFTHFGEGGYETQEKMIQQLLQEAKAPAA</sequence>
<proteinExistence type="predicted"/>
<reference evidence="3 4" key="1">
    <citation type="submission" date="2023-07" db="EMBL/GenBank/DDBJ databases">
        <title>Plant endophyte Pseudomonas khavaziana can be used to control wheat stem rot.</title>
        <authorList>
            <person name="Guo S."/>
            <person name="Shen X."/>
        </authorList>
    </citation>
    <scope>NUCLEOTIDE SEQUENCE [LARGE SCALE GENOMIC DNA]</scope>
    <source>
        <strain evidence="3 4">SR9</strain>
    </source>
</reference>
<dbReference type="Pfam" id="PF08534">
    <property type="entry name" value="Redoxin"/>
    <property type="match status" value="1"/>
</dbReference>
<keyword evidence="1" id="KW-0472">Membrane</keyword>
<evidence type="ECO:0000256" key="1">
    <source>
        <dbReference type="SAM" id="Phobius"/>
    </source>
</evidence>
<dbReference type="PANTHER" id="PTHR42852:SF13">
    <property type="entry name" value="PROTEIN DIPZ"/>
    <property type="match status" value="1"/>
</dbReference>
<gene>
    <name evidence="3" type="ORF">QYQ93_14640</name>
</gene>
<organism evidence="3 4">
    <name type="scientific">Pseudomonas khavaziana</name>
    <dbReference type="NCBI Taxonomy" id="2842351"/>
    <lineage>
        <taxon>Bacteria</taxon>
        <taxon>Pseudomonadati</taxon>
        <taxon>Pseudomonadota</taxon>
        <taxon>Gammaproteobacteria</taxon>
        <taxon>Pseudomonadales</taxon>
        <taxon>Pseudomonadaceae</taxon>
        <taxon>Pseudomonas</taxon>
    </lineage>
</organism>
<accession>A0ABZ2D7S6</accession>
<dbReference type="CDD" id="cd03012">
    <property type="entry name" value="TlpA_like_DipZ_like"/>
    <property type="match status" value="1"/>
</dbReference>
<dbReference type="RefSeq" id="WP_338474883.1">
    <property type="nucleotide sequence ID" value="NZ_CP129946.1"/>
</dbReference>